<keyword evidence="2" id="KW-1185">Reference proteome</keyword>
<organism evidence="1 2">
    <name type="scientific">Caenorhabditis nigoni</name>
    <dbReference type="NCBI Taxonomy" id="1611254"/>
    <lineage>
        <taxon>Eukaryota</taxon>
        <taxon>Metazoa</taxon>
        <taxon>Ecdysozoa</taxon>
        <taxon>Nematoda</taxon>
        <taxon>Chromadorea</taxon>
        <taxon>Rhabditida</taxon>
        <taxon>Rhabditina</taxon>
        <taxon>Rhabditomorpha</taxon>
        <taxon>Rhabditoidea</taxon>
        <taxon>Rhabditidae</taxon>
        <taxon>Peloderinae</taxon>
        <taxon>Caenorhabditis</taxon>
    </lineage>
</organism>
<sequence length="151" mass="17643">MLNSWSEEISTSTLGLKVVSYEIPEGAFQTEWQRKAYEVFLMQLALKAEKGPGHEGFFDATELAELQEEAPQTSHSSRDEVMLKDVLQLESWPEIYRHWMLEASQWHLEVPFGQKEFEAIRKLVKMDHEEQIAKGWIMVKTLKEQNSLVKF</sequence>
<gene>
    <name evidence="1" type="primary">Cnig_chr_X.g26012</name>
    <name evidence="1" type="ORF">B9Z55_026012</name>
</gene>
<evidence type="ECO:0000313" key="1">
    <source>
        <dbReference type="EMBL" id="PIC21024.1"/>
    </source>
</evidence>
<proteinExistence type="predicted"/>
<dbReference type="AlphaFoldDB" id="A0A2G5T0V6"/>
<dbReference type="OrthoDB" id="10501661at2759"/>
<comment type="caution">
    <text evidence="1">The sequence shown here is derived from an EMBL/GenBank/DDBJ whole genome shotgun (WGS) entry which is preliminary data.</text>
</comment>
<dbReference type="EMBL" id="PDUG01000006">
    <property type="protein sequence ID" value="PIC21024.1"/>
    <property type="molecule type" value="Genomic_DNA"/>
</dbReference>
<name>A0A2G5T0V6_9PELO</name>
<dbReference type="Proteomes" id="UP000230233">
    <property type="component" value="Chromosome X"/>
</dbReference>
<evidence type="ECO:0000313" key="2">
    <source>
        <dbReference type="Proteomes" id="UP000230233"/>
    </source>
</evidence>
<protein>
    <submittedName>
        <fullName evidence="1">Uncharacterized protein</fullName>
    </submittedName>
</protein>
<accession>A0A2G5T0V6</accession>
<reference evidence="2" key="1">
    <citation type="submission" date="2017-10" db="EMBL/GenBank/DDBJ databases">
        <title>Rapid genome shrinkage in a self-fertile nematode reveals novel sperm competition proteins.</title>
        <authorList>
            <person name="Yin D."/>
            <person name="Schwarz E.M."/>
            <person name="Thomas C.G."/>
            <person name="Felde R.L."/>
            <person name="Korf I.F."/>
            <person name="Cutter A.D."/>
            <person name="Schartner C.M."/>
            <person name="Ralston E.J."/>
            <person name="Meyer B.J."/>
            <person name="Haag E.S."/>
        </authorList>
    </citation>
    <scope>NUCLEOTIDE SEQUENCE [LARGE SCALE GENOMIC DNA]</scope>
    <source>
        <strain evidence="2">JU1422</strain>
    </source>
</reference>